<keyword evidence="14" id="KW-1185">Reference proteome</keyword>
<evidence type="ECO:0000259" key="12">
    <source>
        <dbReference type="PROSITE" id="PS50885"/>
    </source>
</evidence>
<dbReference type="PROSITE" id="PS50885">
    <property type="entry name" value="HAMP"/>
    <property type="match status" value="1"/>
</dbReference>
<comment type="caution">
    <text evidence="13">The sequence shown here is derived from an EMBL/GenBank/DDBJ whole genome shotgun (WGS) entry which is preliminary data.</text>
</comment>
<gene>
    <name evidence="13" type="ORF">ACFO3Q_00850</name>
</gene>
<dbReference type="Gene3D" id="1.10.287.130">
    <property type="match status" value="1"/>
</dbReference>
<dbReference type="EC" id="2.7.13.3" evidence="3"/>
<dbReference type="PROSITE" id="PS50109">
    <property type="entry name" value="HIS_KIN"/>
    <property type="match status" value="1"/>
</dbReference>
<keyword evidence="8 10" id="KW-1133">Transmembrane helix</keyword>
<dbReference type="SMART" id="SM00387">
    <property type="entry name" value="HATPase_c"/>
    <property type="match status" value="1"/>
</dbReference>
<keyword evidence="9" id="KW-0902">Two-component regulatory system</keyword>
<dbReference type="InterPro" id="IPR003661">
    <property type="entry name" value="HisK_dim/P_dom"/>
</dbReference>
<dbReference type="InterPro" id="IPR005467">
    <property type="entry name" value="His_kinase_dom"/>
</dbReference>
<dbReference type="CDD" id="cd00082">
    <property type="entry name" value="HisKA"/>
    <property type="match status" value="1"/>
</dbReference>
<feature type="domain" description="HAMP" evidence="12">
    <location>
        <begin position="393"/>
        <end position="447"/>
    </location>
</feature>
<feature type="domain" description="Histidine kinase" evidence="11">
    <location>
        <begin position="455"/>
        <end position="673"/>
    </location>
</feature>
<keyword evidence="5" id="KW-0808">Transferase</keyword>
<sequence>MTLRGKLLLLALSVLVLPWAGWQFVRQMETLLREGQAQALQASAEALARGLAAQPAALPPARPGLFVQTLARAPRLDADDADWQREDGTPATADTRRFGGAPDAPALRLTAARADDVLYLFVQARAQGLVRADAHWPGAGGRDHLRLALAGPHGALALRVANADDGPARVATLEGDAAPVRIEGAWRWRDDGFDLELRIPQGYPVDGLGATLVRHAGGRRHEDGTDAEAPGAWPLLAPDAALAAPLRQLVPPGARARFVDRDGWVLAAAGDLAGPASEAVPPWRRWIHGWLRLDAAEAEPADPEGAVRTRAPEVWQALDGRPGVAWRREPYGARVRLSAAVPVALADGLRGAVVLEREDAEGLLLTDRALTGLLGTSLVALLAAGLVLFLFAGRLSGRIRRLRDAAERALDRDGRVQRFPQTRARDEIGDLSRSFARLLDEVAAYTDYLRTLAGKLSHELNTPLAIVRTSLDNLDPVDLPDDARPYLERARGGVDRLGAIVRGMSEVVRLEHAIDNADAEDLDLAALVRDCAEGYRALLAPRALQVAVQAGPMPFHGAPDLLAQALDKLVDNARGFAPPDGWVRIGLARAEGGEAVLTVANAGPPLPAAMRDKLFDSLVSVRDRTQRADGGAHLGLGLTIVRLVAELHEGRAEARDLPDAAGVEFRLVLRGIPRR</sequence>
<dbReference type="InterPro" id="IPR003594">
    <property type="entry name" value="HATPase_dom"/>
</dbReference>
<evidence type="ECO:0000256" key="6">
    <source>
        <dbReference type="ARBA" id="ARBA00022692"/>
    </source>
</evidence>
<keyword evidence="4" id="KW-0597">Phosphoprotein</keyword>
<evidence type="ECO:0000313" key="13">
    <source>
        <dbReference type="EMBL" id="MFC4726726.1"/>
    </source>
</evidence>
<proteinExistence type="predicted"/>
<evidence type="ECO:0000256" key="3">
    <source>
        <dbReference type="ARBA" id="ARBA00012438"/>
    </source>
</evidence>
<dbReference type="InterPro" id="IPR003660">
    <property type="entry name" value="HAMP_dom"/>
</dbReference>
<protein>
    <recommendedName>
        <fullName evidence="3">histidine kinase</fullName>
        <ecNumber evidence="3">2.7.13.3</ecNumber>
    </recommendedName>
</protein>
<evidence type="ECO:0000256" key="8">
    <source>
        <dbReference type="ARBA" id="ARBA00022989"/>
    </source>
</evidence>
<dbReference type="EMBL" id="JBHSGG010000002">
    <property type="protein sequence ID" value="MFC4726726.1"/>
    <property type="molecule type" value="Genomic_DNA"/>
</dbReference>
<dbReference type="Gene3D" id="6.10.340.10">
    <property type="match status" value="1"/>
</dbReference>
<evidence type="ECO:0000259" key="11">
    <source>
        <dbReference type="PROSITE" id="PS50109"/>
    </source>
</evidence>
<reference evidence="14" key="1">
    <citation type="journal article" date="2019" name="Int. J. Syst. Evol. Microbiol.">
        <title>The Global Catalogue of Microorganisms (GCM) 10K type strain sequencing project: providing services to taxonomists for standard genome sequencing and annotation.</title>
        <authorList>
            <consortium name="The Broad Institute Genomics Platform"/>
            <consortium name="The Broad Institute Genome Sequencing Center for Infectious Disease"/>
            <person name="Wu L."/>
            <person name="Ma J."/>
        </authorList>
    </citation>
    <scope>NUCLEOTIDE SEQUENCE [LARGE SCALE GENOMIC DNA]</scope>
    <source>
        <strain evidence="14">CGMCC 1.13574</strain>
    </source>
</reference>
<dbReference type="GO" id="GO:0005524">
    <property type="term" value="F:ATP binding"/>
    <property type="evidence" value="ECO:0007669"/>
    <property type="project" value="UniProtKB-KW"/>
</dbReference>
<dbReference type="InterPro" id="IPR036890">
    <property type="entry name" value="HATPase_C_sf"/>
</dbReference>
<keyword evidence="13" id="KW-0547">Nucleotide-binding</keyword>
<evidence type="ECO:0000256" key="10">
    <source>
        <dbReference type="SAM" id="Phobius"/>
    </source>
</evidence>
<dbReference type="InterPro" id="IPR036097">
    <property type="entry name" value="HisK_dim/P_sf"/>
</dbReference>
<comment type="subcellular location">
    <subcellularLocation>
        <location evidence="2">Membrane</location>
    </subcellularLocation>
</comment>
<dbReference type="PANTHER" id="PTHR45436:SF5">
    <property type="entry name" value="SENSOR HISTIDINE KINASE TRCS"/>
    <property type="match status" value="1"/>
</dbReference>
<dbReference type="SUPFAM" id="SSF47384">
    <property type="entry name" value="Homodimeric domain of signal transducing histidine kinase"/>
    <property type="match status" value="1"/>
</dbReference>
<accession>A0ABV9NFK2</accession>
<evidence type="ECO:0000256" key="9">
    <source>
        <dbReference type="ARBA" id="ARBA00023012"/>
    </source>
</evidence>
<keyword evidence="10" id="KW-0472">Membrane</keyword>
<keyword evidence="13" id="KW-0067">ATP-binding</keyword>
<dbReference type="SUPFAM" id="SSF55874">
    <property type="entry name" value="ATPase domain of HSP90 chaperone/DNA topoisomerase II/histidine kinase"/>
    <property type="match status" value="1"/>
</dbReference>
<dbReference type="Gene3D" id="3.30.565.10">
    <property type="entry name" value="Histidine kinase-like ATPase, C-terminal domain"/>
    <property type="match status" value="1"/>
</dbReference>
<dbReference type="Pfam" id="PF00512">
    <property type="entry name" value="HisKA"/>
    <property type="match status" value="1"/>
</dbReference>
<dbReference type="SMART" id="SM00388">
    <property type="entry name" value="HisKA"/>
    <property type="match status" value="1"/>
</dbReference>
<dbReference type="PANTHER" id="PTHR45436">
    <property type="entry name" value="SENSOR HISTIDINE KINASE YKOH"/>
    <property type="match status" value="1"/>
</dbReference>
<name>A0ABV9NFK2_9GAMM</name>
<evidence type="ECO:0000256" key="2">
    <source>
        <dbReference type="ARBA" id="ARBA00004370"/>
    </source>
</evidence>
<dbReference type="Pfam" id="PF02518">
    <property type="entry name" value="HATPase_c"/>
    <property type="match status" value="1"/>
</dbReference>
<dbReference type="RefSeq" id="WP_377002651.1">
    <property type="nucleotide sequence ID" value="NZ_JBHSGG010000002.1"/>
</dbReference>
<organism evidence="13 14">
    <name type="scientific">Coralloluteibacterium thermophilum</name>
    <dbReference type="NCBI Taxonomy" id="2707049"/>
    <lineage>
        <taxon>Bacteria</taxon>
        <taxon>Pseudomonadati</taxon>
        <taxon>Pseudomonadota</taxon>
        <taxon>Gammaproteobacteria</taxon>
        <taxon>Lysobacterales</taxon>
        <taxon>Lysobacteraceae</taxon>
        <taxon>Coralloluteibacterium</taxon>
    </lineage>
</organism>
<evidence type="ECO:0000256" key="5">
    <source>
        <dbReference type="ARBA" id="ARBA00022679"/>
    </source>
</evidence>
<dbReference type="Proteomes" id="UP001595892">
    <property type="component" value="Unassembled WGS sequence"/>
</dbReference>
<evidence type="ECO:0000256" key="4">
    <source>
        <dbReference type="ARBA" id="ARBA00022553"/>
    </source>
</evidence>
<evidence type="ECO:0000313" key="14">
    <source>
        <dbReference type="Proteomes" id="UP001595892"/>
    </source>
</evidence>
<feature type="transmembrane region" description="Helical" evidence="10">
    <location>
        <begin position="373"/>
        <end position="393"/>
    </location>
</feature>
<keyword evidence="7" id="KW-0418">Kinase</keyword>
<dbReference type="InterPro" id="IPR050428">
    <property type="entry name" value="TCS_sensor_his_kinase"/>
</dbReference>
<comment type="catalytic activity">
    <reaction evidence="1">
        <text>ATP + protein L-histidine = ADP + protein N-phospho-L-histidine.</text>
        <dbReference type="EC" id="2.7.13.3"/>
    </reaction>
</comment>
<evidence type="ECO:0000256" key="1">
    <source>
        <dbReference type="ARBA" id="ARBA00000085"/>
    </source>
</evidence>
<evidence type="ECO:0000256" key="7">
    <source>
        <dbReference type="ARBA" id="ARBA00022777"/>
    </source>
</evidence>
<keyword evidence="6 10" id="KW-0812">Transmembrane</keyword>